<comment type="similarity">
    <text evidence="1">Belongs to the 'GDXG' lipolytic enzyme family.</text>
</comment>
<dbReference type="SUPFAM" id="SSF53474">
    <property type="entry name" value="alpha/beta-Hydrolases"/>
    <property type="match status" value="1"/>
</dbReference>
<name>A0A0K1EPI8_CHOCO</name>
<dbReference type="GO" id="GO:0016787">
    <property type="term" value="F:hydrolase activity"/>
    <property type="evidence" value="ECO:0007669"/>
    <property type="project" value="UniProtKB-KW"/>
</dbReference>
<evidence type="ECO:0000256" key="1">
    <source>
        <dbReference type="ARBA" id="ARBA00010515"/>
    </source>
</evidence>
<dbReference type="InterPro" id="IPR050300">
    <property type="entry name" value="GDXG_lipolytic_enzyme"/>
</dbReference>
<feature type="signal peptide" evidence="4">
    <location>
        <begin position="1"/>
        <end position="21"/>
    </location>
</feature>
<dbReference type="STRING" id="52.CMC5_069560"/>
<keyword evidence="2" id="KW-0378">Hydrolase</keyword>
<evidence type="ECO:0000313" key="6">
    <source>
        <dbReference type="EMBL" id="AKT42729.1"/>
    </source>
</evidence>
<dbReference type="EMBL" id="CP012159">
    <property type="protein sequence ID" value="AKT42729.1"/>
    <property type="molecule type" value="Genomic_DNA"/>
</dbReference>
<dbReference type="Gene3D" id="3.40.50.1820">
    <property type="entry name" value="alpha/beta hydrolase"/>
    <property type="match status" value="1"/>
</dbReference>
<protein>
    <recommendedName>
        <fullName evidence="5">BD-FAE-like domain-containing protein</fullName>
    </recommendedName>
</protein>
<evidence type="ECO:0000313" key="7">
    <source>
        <dbReference type="Proteomes" id="UP000067626"/>
    </source>
</evidence>
<keyword evidence="4" id="KW-0732">Signal</keyword>
<dbReference type="InterPro" id="IPR049492">
    <property type="entry name" value="BD-FAE-like_dom"/>
</dbReference>
<reference evidence="6 7" key="1">
    <citation type="submission" date="2015-07" db="EMBL/GenBank/DDBJ databases">
        <title>Genome analysis of myxobacterium Chondromyces crocatus Cm c5 reveals a high potential for natural compound synthesis and the genetic basis for the loss of fruiting body formation.</title>
        <authorList>
            <person name="Zaburannyi N."/>
            <person name="Bunk B."/>
            <person name="Maier J."/>
            <person name="Overmann J."/>
            <person name="Mueller R."/>
        </authorList>
    </citation>
    <scope>NUCLEOTIDE SEQUENCE [LARGE SCALE GENOMIC DNA]</scope>
    <source>
        <strain evidence="6 7">Cm c5</strain>
    </source>
</reference>
<dbReference type="RefSeq" id="WP_050434312.1">
    <property type="nucleotide sequence ID" value="NZ_CP012159.1"/>
</dbReference>
<dbReference type="Proteomes" id="UP000067626">
    <property type="component" value="Chromosome"/>
</dbReference>
<proteinExistence type="inferred from homology"/>
<feature type="compositionally biased region" description="Gly residues" evidence="3">
    <location>
        <begin position="44"/>
        <end position="77"/>
    </location>
</feature>
<dbReference type="InterPro" id="IPR029058">
    <property type="entry name" value="AB_hydrolase_fold"/>
</dbReference>
<keyword evidence="7" id="KW-1185">Reference proteome</keyword>
<feature type="region of interest" description="Disordered" evidence="3">
    <location>
        <begin position="26"/>
        <end position="92"/>
    </location>
</feature>
<organism evidence="6 7">
    <name type="scientific">Chondromyces crocatus</name>
    <dbReference type="NCBI Taxonomy" id="52"/>
    <lineage>
        <taxon>Bacteria</taxon>
        <taxon>Pseudomonadati</taxon>
        <taxon>Myxococcota</taxon>
        <taxon>Polyangia</taxon>
        <taxon>Polyangiales</taxon>
        <taxon>Polyangiaceae</taxon>
        <taxon>Chondromyces</taxon>
    </lineage>
</organism>
<dbReference type="InterPro" id="IPR002168">
    <property type="entry name" value="Lipase_GDXG_HIS_AS"/>
</dbReference>
<dbReference type="PROSITE" id="PS01173">
    <property type="entry name" value="LIPASE_GDXG_HIS"/>
    <property type="match status" value="1"/>
</dbReference>
<feature type="domain" description="BD-FAE-like" evidence="5">
    <location>
        <begin position="114"/>
        <end position="284"/>
    </location>
</feature>
<evidence type="ECO:0000256" key="2">
    <source>
        <dbReference type="ARBA" id="ARBA00022801"/>
    </source>
</evidence>
<dbReference type="AlphaFoldDB" id="A0A0K1EPI8"/>
<sequence length="399" mass="40782">MRIFFRSLPLVLVLGLGPLAACGGSDTDGSGGSGASTSSQSSSGGAGGTGGDGGSAGTGGDGGSGGNGGDGGSGGGSAEVPPELTFTDPPVDNLADGVKFAEAVPYGDDPRQVMDVFLPESSAPTGAIFFFHGGGFVGGSRTSAYSGNASALRRVTSEGVAFITVDYRLLQAAGVETEGVIKSLRDAQRSLQFVRRWAGVFNVDPARVAVYGSSAGAGTSLWLAYHDDMAVAGGADRIAQESSRPRAAAALATQSTYDVMRWAPDVFASTYPYVSNELLLGQAALRQMVVQFYGLDGALVDNANALRAALETPELVAYRADVDMLDLLSADDPGTFVNNTGANNAPVDPGFDLLHHPLHARTLLERAGAVGADFDADIPAFNVDSPTTAMDFLLDQVAQ</sequence>
<evidence type="ECO:0000256" key="4">
    <source>
        <dbReference type="SAM" id="SignalP"/>
    </source>
</evidence>
<gene>
    <name evidence="6" type="ORF">CMC5_069560</name>
</gene>
<dbReference type="PANTHER" id="PTHR48081">
    <property type="entry name" value="AB HYDROLASE SUPERFAMILY PROTEIN C4A8.06C"/>
    <property type="match status" value="1"/>
</dbReference>
<evidence type="ECO:0000256" key="3">
    <source>
        <dbReference type="SAM" id="MobiDB-lite"/>
    </source>
</evidence>
<dbReference type="Pfam" id="PF20434">
    <property type="entry name" value="BD-FAE"/>
    <property type="match status" value="1"/>
</dbReference>
<accession>A0A0K1EPI8</accession>
<dbReference type="OrthoDB" id="24847at2"/>
<dbReference type="KEGG" id="ccro:CMC5_069560"/>
<evidence type="ECO:0000259" key="5">
    <source>
        <dbReference type="Pfam" id="PF20434"/>
    </source>
</evidence>
<feature type="chain" id="PRO_5005459782" description="BD-FAE-like domain-containing protein" evidence="4">
    <location>
        <begin position="22"/>
        <end position="399"/>
    </location>
</feature>